<evidence type="ECO:0000313" key="8">
    <source>
        <dbReference type="EMBL" id="SDC16750.1"/>
    </source>
</evidence>
<feature type="transmembrane region" description="Helical" evidence="6">
    <location>
        <begin position="216"/>
        <end position="235"/>
    </location>
</feature>
<evidence type="ECO:0000256" key="5">
    <source>
        <dbReference type="ARBA" id="ARBA00023136"/>
    </source>
</evidence>
<organism evidence="8 10">
    <name type="scientific">Geotoga petraea</name>
    <dbReference type="NCBI Taxonomy" id="28234"/>
    <lineage>
        <taxon>Bacteria</taxon>
        <taxon>Thermotogati</taxon>
        <taxon>Thermotogota</taxon>
        <taxon>Thermotogae</taxon>
        <taxon>Petrotogales</taxon>
        <taxon>Petrotogaceae</taxon>
        <taxon>Geotoga</taxon>
    </lineage>
</organism>
<protein>
    <submittedName>
        <fullName evidence="9">DMT family transporter</fullName>
    </submittedName>
    <submittedName>
        <fullName evidence="8">Permease of the drug/metabolite transporter (DMT) superfamily</fullName>
    </submittedName>
</protein>
<dbReference type="STRING" id="28234.SAMN04488588_0498"/>
<dbReference type="SUPFAM" id="SSF103481">
    <property type="entry name" value="Multidrug resistance efflux transporter EmrE"/>
    <property type="match status" value="2"/>
</dbReference>
<feature type="transmembrane region" description="Helical" evidence="6">
    <location>
        <begin position="120"/>
        <end position="142"/>
    </location>
</feature>
<keyword evidence="3 6" id="KW-0812">Transmembrane</keyword>
<dbReference type="Pfam" id="PF00892">
    <property type="entry name" value="EamA"/>
    <property type="match status" value="2"/>
</dbReference>
<feature type="domain" description="EamA" evidence="7">
    <location>
        <begin position="6"/>
        <end position="136"/>
    </location>
</feature>
<keyword evidence="5 6" id="KW-0472">Membrane</keyword>
<keyword evidence="2" id="KW-1003">Cell membrane</keyword>
<feature type="transmembrane region" description="Helical" evidence="6">
    <location>
        <begin position="178"/>
        <end position="196"/>
    </location>
</feature>
<dbReference type="EMBL" id="FMYV01000002">
    <property type="protein sequence ID" value="SDC16750.1"/>
    <property type="molecule type" value="Genomic_DNA"/>
</dbReference>
<feature type="transmembrane region" description="Helical" evidence="6">
    <location>
        <begin position="247"/>
        <end position="266"/>
    </location>
</feature>
<evidence type="ECO:0000256" key="3">
    <source>
        <dbReference type="ARBA" id="ARBA00022692"/>
    </source>
</evidence>
<gene>
    <name evidence="9" type="ORF">E4650_03915</name>
    <name evidence="8" type="ORF">SAMN04488588_0498</name>
</gene>
<dbReference type="OrthoDB" id="9805239at2"/>
<feature type="transmembrane region" description="Helical" evidence="6">
    <location>
        <begin position="35"/>
        <end position="52"/>
    </location>
</feature>
<reference evidence="8 10" key="1">
    <citation type="submission" date="2016-10" db="EMBL/GenBank/DDBJ databases">
        <authorList>
            <person name="de Groot N.N."/>
        </authorList>
    </citation>
    <scope>NUCLEOTIDE SEQUENCE [LARGE SCALE GENOMIC DNA]</scope>
    <source>
        <strain evidence="8 10">WG14</strain>
    </source>
</reference>
<dbReference type="RefSeq" id="WP_091402532.1">
    <property type="nucleotide sequence ID" value="NZ_FMYV01000002.1"/>
</dbReference>
<evidence type="ECO:0000313" key="10">
    <source>
        <dbReference type="Proteomes" id="UP000199322"/>
    </source>
</evidence>
<keyword evidence="10" id="KW-1185">Reference proteome</keyword>
<accession>A0A1G6JDH3</accession>
<evidence type="ECO:0000259" key="7">
    <source>
        <dbReference type="Pfam" id="PF00892"/>
    </source>
</evidence>
<evidence type="ECO:0000313" key="11">
    <source>
        <dbReference type="Proteomes" id="UP000297288"/>
    </source>
</evidence>
<dbReference type="GO" id="GO:0005886">
    <property type="term" value="C:plasma membrane"/>
    <property type="evidence" value="ECO:0007669"/>
    <property type="project" value="UniProtKB-SubCell"/>
</dbReference>
<feature type="transmembrane region" description="Helical" evidence="6">
    <location>
        <begin position="7"/>
        <end position="29"/>
    </location>
</feature>
<evidence type="ECO:0000256" key="4">
    <source>
        <dbReference type="ARBA" id="ARBA00022989"/>
    </source>
</evidence>
<proteinExistence type="predicted"/>
<feature type="domain" description="EamA" evidence="7">
    <location>
        <begin position="148"/>
        <end position="287"/>
    </location>
</feature>
<dbReference type="PANTHER" id="PTHR42920:SF11">
    <property type="entry name" value="INNER MEMBRANE PROTEIN YTFF"/>
    <property type="match status" value="1"/>
</dbReference>
<dbReference type="EMBL" id="SRME01000002">
    <property type="protein sequence ID" value="TGG88193.1"/>
    <property type="molecule type" value="Genomic_DNA"/>
</dbReference>
<dbReference type="InterPro" id="IPR000620">
    <property type="entry name" value="EamA_dom"/>
</dbReference>
<comment type="subcellular location">
    <subcellularLocation>
        <location evidence="1">Cell membrane</location>
        <topology evidence="1">Multi-pass membrane protein</topology>
    </subcellularLocation>
</comment>
<dbReference type="Proteomes" id="UP000199322">
    <property type="component" value="Unassembled WGS sequence"/>
</dbReference>
<dbReference type="PANTHER" id="PTHR42920">
    <property type="entry name" value="OS03G0707200 PROTEIN-RELATED"/>
    <property type="match status" value="1"/>
</dbReference>
<keyword evidence="4 6" id="KW-1133">Transmembrane helix</keyword>
<sequence>MQNRTKGLIFLSITVILWGISFVATSVVVQFIPPIIAGFIRFIIASIFLMILVRKNVKYSKKDFFYLVMSGFFGITAYFIFENTALIYTTPSNSSLIISSTPIFFLLVNDIIKRKLSNKIRYLGTLIAFTGVTLLVLNGKYILKLNPIGDLMMMIPVFSWIVYTIYLEKLHNNHSNLIITRDMTLLGAIFFAPFAIFEFLKTDMGMVYNTWLQPNVIISLLFLGILCSAIGYIFWNYSVKMAGSQTTMNGIYFIPVVTLIADSLILKNFPNAFTLIGAILIISGTYIAEKKF</sequence>
<feature type="transmembrane region" description="Helical" evidence="6">
    <location>
        <begin position="64"/>
        <end position="81"/>
    </location>
</feature>
<name>A0A1G6JDH3_9BACT</name>
<evidence type="ECO:0000256" key="6">
    <source>
        <dbReference type="SAM" id="Phobius"/>
    </source>
</evidence>
<evidence type="ECO:0000256" key="1">
    <source>
        <dbReference type="ARBA" id="ARBA00004651"/>
    </source>
</evidence>
<feature type="transmembrane region" description="Helical" evidence="6">
    <location>
        <begin position="87"/>
        <end position="108"/>
    </location>
</feature>
<feature type="transmembrane region" description="Helical" evidence="6">
    <location>
        <begin position="272"/>
        <end position="288"/>
    </location>
</feature>
<dbReference type="Proteomes" id="UP000297288">
    <property type="component" value="Unassembled WGS sequence"/>
</dbReference>
<evidence type="ECO:0000256" key="2">
    <source>
        <dbReference type="ARBA" id="ARBA00022475"/>
    </source>
</evidence>
<dbReference type="InterPro" id="IPR051258">
    <property type="entry name" value="Diverse_Substrate_Transporter"/>
</dbReference>
<dbReference type="InterPro" id="IPR037185">
    <property type="entry name" value="EmrE-like"/>
</dbReference>
<evidence type="ECO:0000313" key="9">
    <source>
        <dbReference type="EMBL" id="TGG88193.1"/>
    </source>
</evidence>
<reference evidence="9 11" key="2">
    <citation type="submission" date="2019-04" db="EMBL/GenBank/DDBJ databases">
        <title>Draft genome sequence data and analysis of a Fermenting Bacterium, Geotoga petraea strain HO-Geo1, isolated from heavy-oil petroleum reservoir in Russia.</title>
        <authorList>
            <person name="Grouzdev D.S."/>
            <person name="Semenova E.M."/>
            <person name="Sokolova D.S."/>
            <person name="Tourova T.P."/>
            <person name="Poltaraus A.B."/>
            <person name="Nazina T.N."/>
        </authorList>
    </citation>
    <scope>NUCLEOTIDE SEQUENCE [LARGE SCALE GENOMIC DNA]</scope>
    <source>
        <strain evidence="9 11">HO-Geo1</strain>
    </source>
</reference>
<feature type="transmembrane region" description="Helical" evidence="6">
    <location>
        <begin position="148"/>
        <end position="166"/>
    </location>
</feature>
<dbReference type="AlphaFoldDB" id="A0A1G6JDH3"/>